<feature type="region of interest" description="Disordered" evidence="11">
    <location>
        <begin position="913"/>
        <end position="970"/>
    </location>
</feature>
<evidence type="ECO:0000259" key="12">
    <source>
        <dbReference type="Pfam" id="PF12706"/>
    </source>
</evidence>
<dbReference type="RefSeq" id="XP_013259137.1">
    <property type="nucleotide sequence ID" value="XM_013403683.1"/>
</dbReference>
<dbReference type="STRING" id="1182545.A0A072P9V2"/>
<feature type="domain" description="tRNase Z endonuclease" evidence="13">
    <location>
        <begin position="20"/>
        <end position="80"/>
    </location>
</feature>
<dbReference type="VEuPathDB" id="FungiDB:A1O9_06735"/>
<dbReference type="InterPro" id="IPR027794">
    <property type="entry name" value="tRNase_Z_dom"/>
</dbReference>
<dbReference type="OrthoDB" id="527344at2759"/>
<comment type="similarity">
    <text evidence="3">Belongs to the RNase Z family.</text>
</comment>
<comment type="caution">
    <text evidence="14">The sequence shown here is derived from an EMBL/GenBank/DDBJ whole genome shotgun (WGS) entry which is preliminary data.</text>
</comment>
<name>A0A072P9V2_9EURO</name>
<evidence type="ECO:0000256" key="6">
    <source>
        <dbReference type="ARBA" id="ARBA00022722"/>
    </source>
</evidence>
<evidence type="ECO:0000256" key="8">
    <source>
        <dbReference type="ARBA" id="ARBA00022759"/>
    </source>
</evidence>
<dbReference type="PANTHER" id="PTHR12553">
    <property type="entry name" value="ZINC PHOSPHODIESTERASE ELAC PROTEIN 2"/>
    <property type="match status" value="1"/>
</dbReference>
<comment type="cofactor">
    <cofactor evidence="2">
        <name>Zn(2+)</name>
        <dbReference type="ChEBI" id="CHEBI:29105"/>
    </cofactor>
</comment>
<comment type="catalytic activity">
    <reaction evidence="1">
        <text>Endonucleolytic cleavage of RNA, removing extra 3' nucleotides from tRNA precursor, generating 3' termini of tRNAs. A 3'-hydroxy group is left at the tRNA terminus and a 5'-phosphoryl group is left at the trailer molecule.</text>
        <dbReference type="EC" id="3.1.26.11"/>
    </reaction>
</comment>
<feature type="domain" description="Metallo-beta-lactamase" evidence="12">
    <location>
        <begin position="572"/>
        <end position="787"/>
    </location>
</feature>
<dbReference type="SUPFAM" id="SSF56281">
    <property type="entry name" value="Metallo-hydrolase/oxidoreductase"/>
    <property type="match status" value="2"/>
</dbReference>
<dbReference type="PANTHER" id="PTHR12553:SF49">
    <property type="entry name" value="ZINC PHOSPHODIESTERASE ELAC PROTEIN 2"/>
    <property type="match status" value="1"/>
</dbReference>
<evidence type="ECO:0000256" key="4">
    <source>
        <dbReference type="ARBA" id="ARBA00012477"/>
    </source>
</evidence>
<evidence type="ECO:0000256" key="10">
    <source>
        <dbReference type="ARBA" id="ARBA00022833"/>
    </source>
</evidence>
<dbReference type="GO" id="GO:0046872">
    <property type="term" value="F:metal ion binding"/>
    <property type="evidence" value="ECO:0007669"/>
    <property type="project" value="UniProtKB-KW"/>
</dbReference>
<dbReference type="AlphaFoldDB" id="A0A072P9V2"/>
<evidence type="ECO:0000313" key="14">
    <source>
        <dbReference type="EMBL" id="KEF56547.1"/>
    </source>
</evidence>
<accession>A0A072P9V2</accession>
<keyword evidence="8" id="KW-0255">Endonuclease</keyword>
<evidence type="ECO:0000256" key="5">
    <source>
        <dbReference type="ARBA" id="ARBA00022694"/>
    </source>
</evidence>
<keyword evidence="6" id="KW-0540">Nuclease</keyword>
<keyword evidence="10" id="KW-0862">Zinc</keyword>
<evidence type="ECO:0000256" key="3">
    <source>
        <dbReference type="ARBA" id="ARBA00007823"/>
    </source>
</evidence>
<dbReference type="HOGENOM" id="CLU_006220_0_0_1"/>
<dbReference type="InterPro" id="IPR001279">
    <property type="entry name" value="Metallo-B-lactamas"/>
</dbReference>
<keyword evidence="5" id="KW-0819">tRNA processing</keyword>
<protein>
    <recommendedName>
        <fullName evidence="4">ribonuclease Z</fullName>
        <ecNumber evidence="4">3.1.26.11</ecNumber>
    </recommendedName>
</protein>
<dbReference type="EMBL" id="AMGV01000005">
    <property type="protein sequence ID" value="KEF56547.1"/>
    <property type="molecule type" value="Genomic_DNA"/>
</dbReference>
<reference evidence="14 15" key="1">
    <citation type="submission" date="2013-03" db="EMBL/GenBank/DDBJ databases">
        <title>The Genome Sequence of Exophiala aquamarina CBS 119918.</title>
        <authorList>
            <consortium name="The Broad Institute Genomics Platform"/>
            <person name="Cuomo C."/>
            <person name="de Hoog S."/>
            <person name="Gorbushina A."/>
            <person name="Walker B."/>
            <person name="Young S.K."/>
            <person name="Zeng Q."/>
            <person name="Gargeya S."/>
            <person name="Fitzgerald M."/>
            <person name="Haas B."/>
            <person name="Abouelleil A."/>
            <person name="Allen A.W."/>
            <person name="Alvarado L."/>
            <person name="Arachchi H.M."/>
            <person name="Berlin A.M."/>
            <person name="Chapman S.B."/>
            <person name="Gainer-Dewar J."/>
            <person name="Goldberg J."/>
            <person name="Griggs A."/>
            <person name="Gujja S."/>
            <person name="Hansen M."/>
            <person name="Howarth C."/>
            <person name="Imamovic A."/>
            <person name="Ireland A."/>
            <person name="Larimer J."/>
            <person name="McCowan C."/>
            <person name="Murphy C."/>
            <person name="Pearson M."/>
            <person name="Poon T.W."/>
            <person name="Priest M."/>
            <person name="Roberts A."/>
            <person name="Saif S."/>
            <person name="Shea T."/>
            <person name="Sisk P."/>
            <person name="Sykes S."/>
            <person name="Wortman J."/>
            <person name="Nusbaum C."/>
            <person name="Birren B."/>
        </authorList>
    </citation>
    <scope>NUCLEOTIDE SEQUENCE [LARGE SCALE GENOMIC DNA]</scope>
    <source>
        <strain evidence="14 15">CBS 119918</strain>
    </source>
</reference>
<keyword evidence="7" id="KW-0479">Metal-binding</keyword>
<keyword evidence="15" id="KW-1185">Reference proteome</keyword>
<feature type="compositionally biased region" description="Basic and acidic residues" evidence="11">
    <location>
        <begin position="958"/>
        <end position="967"/>
    </location>
</feature>
<evidence type="ECO:0000256" key="2">
    <source>
        <dbReference type="ARBA" id="ARBA00001947"/>
    </source>
</evidence>
<proteinExistence type="inferred from homology"/>
<organism evidence="14 15">
    <name type="scientific">Exophiala aquamarina CBS 119918</name>
    <dbReference type="NCBI Taxonomy" id="1182545"/>
    <lineage>
        <taxon>Eukaryota</taxon>
        <taxon>Fungi</taxon>
        <taxon>Dikarya</taxon>
        <taxon>Ascomycota</taxon>
        <taxon>Pezizomycotina</taxon>
        <taxon>Eurotiomycetes</taxon>
        <taxon>Chaetothyriomycetidae</taxon>
        <taxon>Chaetothyriales</taxon>
        <taxon>Herpotrichiellaceae</taxon>
        <taxon>Exophiala</taxon>
    </lineage>
</organism>
<evidence type="ECO:0000259" key="13">
    <source>
        <dbReference type="Pfam" id="PF13691"/>
    </source>
</evidence>
<evidence type="ECO:0000256" key="1">
    <source>
        <dbReference type="ARBA" id="ARBA00000402"/>
    </source>
</evidence>
<sequence>MDERAHANKSVGTRSAFRLQFITTPTSDTPGTSILLHFDNKRYIFGEITEGTQRACIQRGIGLKKVRGLFLTGKTAWNNGGLIGMILSLADTQSSETESEDSSRRPRLHIYAGPKQLHSLACARRFIFRTGMPLSVHEARTSNGKVTQQPILEDENIRVWAVATRHRTSRPPSAVFQADSDLSDAEAEPFQDDEIEESRVTFEQDIRTQVVNNMFDSDWHRDRLSEHKVKDIKLPAVVWVRDPETKALKNYTLYDNEKIAPFTPDSVVLIRDPWPASMVQELPNPSNLPNRTAMSYIVKGYPQRGKFDPVKAKALGVKPGPVFSRLVAGMSVTLEDGSVITSEMVMSPSRPGRGFAVFDIPSPAYLSDLNRQLDKQSELLEGVELVIWLTRDHVPLTPEFQKLMDKLKDKQHILSHPDICNDYISQDSSAKAAVRLSNISPELFSLPRFSNNTSYSPLPPTSTTALRNLLRPSEKGPQVIPAHRGLLAHIEPTFRLDSTEVPTNLDHSALKWTLEPEVRDLIPAGILADPRLTALPQLNEPEIITLGTGSAAPSKYRNVSAVLLRMPNTMGNYLFDCGEGTLGQLKRLFDAEQLDNLLCSLKVVWISHLHADHHLGTITLLQAIYLAGQRQFLRGGPRPSPPCLISEINMRDYIEDYKSILSVPDNALCRSIVCHWKDGLSSHDQPFSFDETDIPIRKLETAKVNHCHGAQAISITFDNGFKFSYSGDCRPSRYFCKIGADSDVLVHEATFDDGMEGDALAKKHSTTGEAVGVALEMKAKNLILTHFSQRYSKIPVLSSVKLPHSASEEEILEVEDAEIDSGYTGTTTVRQQPLVVPSQDDARAWSESSLTYELPVAIAFDLMRIRVSQIALMKSIFPAISKMFELDEEKLEQERQERIVEMTAKGIYKVKAASEQPSGYKNQPSKAGERKKKQQQEQQGAKQEGKKRKDISAGSNGHLEEARKDPSPGETVGVLVAEAGEITGFSMPTSDKDAKRAQAVDNGNSKAAVSDAFGPPQQQLSSADASHIHPNTQVPEIENMTLSPAKRRKIGDMA</sequence>
<dbReference type="Pfam" id="PF12706">
    <property type="entry name" value="Lactamase_B_2"/>
    <property type="match status" value="1"/>
</dbReference>
<dbReference type="Proteomes" id="UP000027920">
    <property type="component" value="Unassembled WGS sequence"/>
</dbReference>
<dbReference type="EC" id="3.1.26.11" evidence="4"/>
<evidence type="ECO:0000313" key="15">
    <source>
        <dbReference type="Proteomes" id="UP000027920"/>
    </source>
</evidence>
<dbReference type="GO" id="GO:0042781">
    <property type="term" value="F:3'-tRNA processing endoribonuclease activity"/>
    <property type="evidence" value="ECO:0007669"/>
    <property type="project" value="UniProtKB-EC"/>
</dbReference>
<feature type="compositionally biased region" description="Basic residues" evidence="11">
    <location>
        <begin position="1045"/>
        <end position="1054"/>
    </location>
</feature>
<dbReference type="GeneID" id="25281651"/>
<feature type="compositionally biased region" description="Polar residues" evidence="11">
    <location>
        <begin position="1016"/>
        <end position="1034"/>
    </location>
</feature>
<feature type="region of interest" description="Disordered" evidence="11">
    <location>
        <begin position="983"/>
        <end position="1054"/>
    </location>
</feature>
<evidence type="ECO:0000256" key="11">
    <source>
        <dbReference type="SAM" id="MobiDB-lite"/>
    </source>
</evidence>
<dbReference type="InterPro" id="IPR047151">
    <property type="entry name" value="RNZ2-like"/>
</dbReference>
<feature type="compositionally biased region" description="Polar residues" evidence="11">
    <location>
        <begin position="915"/>
        <end position="925"/>
    </location>
</feature>
<dbReference type="InterPro" id="IPR036866">
    <property type="entry name" value="RibonucZ/Hydroxyglut_hydro"/>
</dbReference>
<dbReference type="Gene3D" id="3.60.15.10">
    <property type="entry name" value="Ribonuclease Z/Hydroxyacylglutathione hydrolase-like"/>
    <property type="match status" value="3"/>
</dbReference>
<dbReference type="CDD" id="cd07718">
    <property type="entry name" value="RNaseZ_ELAC1_ELAC2-C-term-like_MBL-fold"/>
    <property type="match status" value="1"/>
</dbReference>
<evidence type="ECO:0000256" key="7">
    <source>
        <dbReference type="ARBA" id="ARBA00022723"/>
    </source>
</evidence>
<dbReference type="Pfam" id="PF13691">
    <property type="entry name" value="Lactamase_B_4"/>
    <property type="match status" value="1"/>
</dbReference>
<gene>
    <name evidence="14" type="ORF">A1O9_06735</name>
</gene>
<evidence type="ECO:0000256" key="9">
    <source>
        <dbReference type="ARBA" id="ARBA00022801"/>
    </source>
</evidence>
<dbReference type="GO" id="GO:0005739">
    <property type="term" value="C:mitochondrion"/>
    <property type="evidence" value="ECO:0007669"/>
    <property type="project" value="TreeGrafter"/>
</dbReference>
<dbReference type="GO" id="GO:1990180">
    <property type="term" value="P:mitochondrial tRNA 3'-end processing"/>
    <property type="evidence" value="ECO:0007669"/>
    <property type="project" value="TreeGrafter"/>
</dbReference>
<keyword evidence="9" id="KW-0378">Hydrolase</keyword>